<feature type="region of interest" description="Disordered" evidence="1">
    <location>
        <begin position="127"/>
        <end position="153"/>
    </location>
</feature>
<dbReference type="AlphaFoldDB" id="A0A9P9J445"/>
<evidence type="ECO:0000313" key="2">
    <source>
        <dbReference type="EMBL" id="KAH7141365.1"/>
    </source>
</evidence>
<sequence>MEPSAVLGDAFIGISMVPAKAGLLITETRTQPYQNEEDRSALQMRPWSHRKAISEQDRRPPVTTHGRQERSFRLTNGIVATSTEHSGASTRWPGSSWANERCRPAAPDMADARQLVDALIPHSQKELVPSNNVSHAAHSRTTSSTSDPVQENVPMGPCLNGHGRGEQSWTKEMETSLALLDPQDRHVTRDFARRVSLRRPIAEAKPLLT</sequence>
<gene>
    <name evidence="2" type="ORF">B0J13DRAFT_58040</name>
</gene>
<dbReference type="Proteomes" id="UP000717696">
    <property type="component" value="Unassembled WGS sequence"/>
</dbReference>
<proteinExistence type="predicted"/>
<organism evidence="2 3">
    <name type="scientific">Dactylonectria estremocensis</name>
    <dbReference type="NCBI Taxonomy" id="1079267"/>
    <lineage>
        <taxon>Eukaryota</taxon>
        <taxon>Fungi</taxon>
        <taxon>Dikarya</taxon>
        <taxon>Ascomycota</taxon>
        <taxon>Pezizomycotina</taxon>
        <taxon>Sordariomycetes</taxon>
        <taxon>Hypocreomycetidae</taxon>
        <taxon>Hypocreales</taxon>
        <taxon>Nectriaceae</taxon>
        <taxon>Dactylonectria</taxon>
    </lineage>
</organism>
<feature type="compositionally biased region" description="Basic and acidic residues" evidence="1">
    <location>
        <begin position="52"/>
        <end position="70"/>
    </location>
</feature>
<dbReference type="EMBL" id="JAGMUU010000012">
    <property type="protein sequence ID" value="KAH7141365.1"/>
    <property type="molecule type" value="Genomic_DNA"/>
</dbReference>
<comment type="caution">
    <text evidence="2">The sequence shown here is derived from an EMBL/GenBank/DDBJ whole genome shotgun (WGS) entry which is preliminary data.</text>
</comment>
<feature type="region of interest" description="Disordered" evidence="1">
    <location>
        <begin position="34"/>
        <end position="70"/>
    </location>
</feature>
<feature type="compositionally biased region" description="Low complexity" evidence="1">
    <location>
        <begin position="134"/>
        <end position="146"/>
    </location>
</feature>
<keyword evidence="3" id="KW-1185">Reference proteome</keyword>
<accession>A0A9P9J445</accession>
<evidence type="ECO:0000256" key="1">
    <source>
        <dbReference type="SAM" id="MobiDB-lite"/>
    </source>
</evidence>
<evidence type="ECO:0000313" key="3">
    <source>
        <dbReference type="Proteomes" id="UP000717696"/>
    </source>
</evidence>
<protein>
    <submittedName>
        <fullName evidence="2">Uncharacterized protein</fullName>
    </submittedName>
</protein>
<name>A0A9P9J445_9HYPO</name>
<reference evidence="2" key="1">
    <citation type="journal article" date="2021" name="Nat. Commun.">
        <title>Genetic determinants of endophytism in the Arabidopsis root mycobiome.</title>
        <authorList>
            <person name="Mesny F."/>
            <person name="Miyauchi S."/>
            <person name="Thiergart T."/>
            <person name="Pickel B."/>
            <person name="Atanasova L."/>
            <person name="Karlsson M."/>
            <person name="Huettel B."/>
            <person name="Barry K.W."/>
            <person name="Haridas S."/>
            <person name="Chen C."/>
            <person name="Bauer D."/>
            <person name="Andreopoulos W."/>
            <person name="Pangilinan J."/>
            <person name="LaButti K."/>
            <person name="Riley R."/>
            <person name="Lipzen A."/>
            <person name="Clum A."/>
            <person name="Drula E."/>
            <person name="Henrissat B."/>
            <person name="Kohler A."/>
            <person name="Grigoriev I.V."/>
            <person name="Martin F.M."/>
            <person name="Hacquard S."/>
        </authorList>
    </citation>
    <scope>NUCLEOTIDE SEQUENCE</scope>
    <source>
        <strain evidence="2">MPI-CAGE-AT-0021</strain>
    </source>
</reference>